<dbReference type="Proteomes" id="UP001055879">
    <property type="component" value="Linkage Group LG04"/>
</dbReference>
<gene>
    <name evidence="1" type="ORF">L6452_13304</name>
</gene>
<accession>A0ACB9CHS7</accession>
<keyword evidence="2" id="KW-1185">Reference proteome</keyword>
<sequence length="223" mass="24637">MAQVFSPKKAAAAATRRSGRRINRSDSDPRFQLFLIWVILILTDHLPPSSAHHHHHRSSVSSSRKAMLFRTSPPQLHAAVVSAPNQPPSGQEGNVYDEDKRIIHTGKLSHLPGLSHFTERKKASYRGCSLFPFVVAPSSPCFSPQKGFQDCLSSAPLFLRSSARIASLSEADLPSNDKVGVFARVSSLGFYRLLLPPVAIREAFDIGFQHGTLFLQRDWSPTV</sequence>
<proteinExistence type="predicted"/>
<reference evidence="2" key="1">
    <citation type="journal article" date="2022" name="Mol. Ecol. Resour.">
        <title>The genomes of chicory, endive, great burdock and yacon provide insights into Asteraceae palaeo-polyploidization history and plant inulin production.</title>
        <authorList>
            <person name="Fan W."/>
            <person name="Wang S."/>
            <person name="Wang H."/>
            <person name="Wang A."/>
            <person name="Jiang F."/>
            <person name="Liu H."/>
            <person name="Zhao H."/>
            <person name="Xu D."/>
            <person name="Zhang Y."/>
        </authorList>
    </citation>
    <scope>NUCLEOTIDE SEQUENCE [LARGE SCALE GENOMIC DNA]</scope>
    <source>
        <strain evidence="2">cv. Niubang</strain>
    </source>
</reference>
<evidence type="ECO:0000313" key="2">
    <source>
        <dbReference type="Proteomes" id="UP001055879"/>
    </source>
</evidence>
<dbReference type="EMBL" id="CM042050">
    <property type="protein sequence ID" value="KAI3733846.1"/>
    <property type="molecule type" value="Genomic_DNA"/>
</dbReference>
<comment type="caution">
    <text evidence="1">The sequence shown here is derived from an EMBL/GenBank/DDBJ whole genome shotgun (WGS) entry which is preliminary data.</text>
</comment>
<name>A0ACB9CHS7_ARCLA</name>
<protein>
    <submittedName>
        <fullName evidence="1">Uncharacterized protein</fullName>
    </submittedName>
</protein>
<evidence type="ECO:0000313" key="1">
    <source>
        <dbReference type="EMBL" id="KAI3733846.1"/>
    </source>
</evidence>
<organism evidence="1 2">
    <name type="scientific">Arctium lappa</name>
    <name type="common">Greater burdock</name>
    <name type="synonym">Lappa major</name>
    <dbReference type="NCBI Taxonomy" id="4217"/>
    <lineage>
        <taxon>Eukaryota</taxon>
        <taxon>Viridiplantae</taxon>
        <taxon>Streptophyta</taxon>
        <taxon>Embryophyta</taxon>
        <taxon>Tracheophyta</taxon>
        <taxon>Spermatophyta</taxon>
        <taxon>Magnoliopsida</taxon>
        <taxon>eudicotyledons</taxon>
        <taxon>Gunneridae</taxon>
        <taxon>Pentapetalae</taxon>
        <taxon>asterids</taxon>
        <taxon>campanulids</taxon>
        <taxon>Asterales</taxon>
        <taxon>Asteraceae</taxon>
        <taxon>Carduoideae</taxon>
        <taxon>Cardueae</taxon>
        <taxon>Arctiinae</taxon>
        <taxon>Arctium</taxon>
    </lineage>
</organism>
<reference evidence="1 2" key="2">
    <citation type="journal article" date="2022" name="Mol. Ecol. Resour.">
        <title>The genomes of chicory, endive, great burdock and yacon provide insights into Asteraceae paleo-polyploidization history and plant inulin production.</title>
        <authorList>
            <person name="Fan W."/>
            <person name="Wang S."/>
            <person name="Wang H."/>
            <person name="Wang A."/>
            <person name="Jiang F."/>
            <person name="Liu H."/>
            <person name="Zhao H."/>
            <person name="Xu D."/>
            <person name="Zhang Y."/>
        </authorList>
    </citation>
    <scope>NUCLEOTIDE SEQUENCE [LARGE SCALE GENOMIC DNA]</scope>
    <source>
        <strain evidence="2">cv. Niubang</strain>
    </source>
</reference>